<feature type="chain" id="PRO_5002167920" evidence="2">
    <location>
        <begin position="22"/>
        <end position="237"/>
    </location>
</feature>
<feature type="signal peptide" evidence="2">
    <location>
        <begin position="1"/>
        <end position="21"/>
    </location>
</feature>
<dbReference type="STRING" id="870435.A0A0C3PFK1"/>
<evidence type="ECO:0000256" key="2">
    <source>
        <dbReference type="SAM" id="SignalP"/>
    </source>
</evidence>
<gene>
    <name evidence="3" type="ORF">M404DRAFT_19436</name>
</gene>
<feature type="region of interest" description="Disordered" evidence="1">
    <location>
        <begin position="171"/>
        <end position="192"/>
    </location>
</feature>
<dbReference type="Proteomes" id="UP000054217">
    <property type="component" value="Unassembled WGS sequence"/>
</dbReference>
<dbReference type="EMBL" id="KN831947">
    <property type="protein sequence ID" value="KIO12680.1"/>
    <property type="molecule type" value="Genomic_DNA"/>
</dbReference>
<evidence type="ECO:0000313" key="3">
    <source>
        <dbReference type="EMBL" id="KIO12680.1"/>
    </source>
</evidence>
<dbReference type="OrthoDB" id="1894652at2759"/>
<reference evidence="3 4" key="1">
    <citation type="submission" date="2014-04" db="EMBL/GenBank/DDBJ databases">
        <authorList>
            <consortium name="DOE Joint Genome Institute"/>
            <person name="Kuo A."/>
            <person name="Kohler A."/>
            <person name="Costa M.D."/>
            <person name="Nagy L.G."/>
            <person name="Floudas D."/>
            <person name="Copeland A."/>
            <person name="Barry K.W."/>
            <person name="Cichocki N."/>
            <person name="Veneault-Fourrey C."/>
            <person name="LaButti K."/>
            <person name="Lindquist E.A."/>
            <person name="Lipzen A."/>
            <person name="Lundell T."/>
            <person name="Morin E."/>
            <person name="Murat C."/>
            <person name="Sun H."/>
            <person name="Tunlid A."/>
            <person name="Henrissat B."/>
            <person name="Grigoriev I.V."/>
            <person name="Hibbett D.S."/>
            <person name="Martin F."/>
            <person name="Nordberg H.P."/>
            <person name="Cantor M.N."/>
            <person name="Hua S.X."/>
        </authorList>
    </citation>
    <scope>NUCLEOTIDE SEQUENCE [LARGE SCALE GENOMIC DNA]</scope>
    <source>
        <strain evidence="3 4">Marx 270</strain>
    </source>
</reference>
<dbReference type="PANTHER" id="PTHR39219:SF1">
    <property type="entry name" value="ER MEMBRANE PROTEIN COMPLEX SUBUNIT 10"/>
    <property type="match status" value="1"/>
</dbReference>
<feature type="compositionally biased region" description="Pro residues" evidence="1">
    <location>
        <begin position="174"/>
        <end position="188"/>
    </location>
</feature>
<dbReference type="CDD" id="cd22209">
    <property type="entry name" value="EMC10"/>
    <property type="match status" value="1"/>
</dbReference>
<keyword evidence="4" id="KW-1185">Reference proteome</keyword>
<accession>A0A0C3PFK1</accession>
<name>A0A0C3PFK1_PISTI</name>
<reference evidence="4" key="2">
    <citation type="submission" date="2015-01" db="EMBL/GenBank/DDBJ databases">
        <title>Evolutionary Origins and Diversification of the Mycorrhizal Mutualists.</title>
        <authorList>
            <consortium name="DOE Joint Genome Institute"/>
            <consortium name="Mycorrhizal Genomics Consortium"/>
            <person name="Kohler A."/>
            <person name="Kuo A."/>
            <person name="Nagy L.G."/>
            <person name="Floudas D."/>
            <person name="Copeland A."/>
            <person name="Barry K.W."/>
            <person name="Cichocki N."/>
            <person name="Veneault-Fourrey C."/>
            <person name="LaButti K."/>
            <person name="Lindquist E.A."/>
            <person name="Lipzen A."/>
            <person name="Lundell T."/>
            <person name="Morin E."/>
            <person name="Murat C."/>
            <person name="Riley R."/>
            <person name="Ohm R."/>
            <person name="Sun H."/>
            <person name="Tunlid A."/>
            <person name="Henrissat B."/>
            <person name="Grigoriev I.V."/>
            <person name="Hibbett D.S."/>
            <person name="Martin F."/>
        </authorList>
    </citation>
    <scope>NUCLEOTIDE SEQUENCE [LARGE SCALE GENOMIC DNA]</scope>
    <source>
        <strain evidence="4">Marx 270</strain>
    </source>
</reference>
<dbReference type="PANTHER" id="PTHR39219">
    <property type="entry name" value="ER MEMBRANE PROTEIN COMPLEX SUBUNIT 10"/>
    <property type="match status" value="1"/>
</dbReference>
<evidence type="ECO:0000256" key="1">
    <source>
        <dbReference type="SAM" id="MobiDB-lite"/>
    </source>
</evidence>
<dbReference type="AlphaFoldDB" id="A0A0C3PFK1"/>
<keyword evidence="2" id="KW-0732">Signal</keyword>
<protein>
    <submittedName>
        <fullName evidence="3">Uncharacterized protein</fullName>
    </submittedName>
</protein>
<organism evidence="3 4">
    <name type="scientific">Pisolithus tinctorius Marx 270</name>
    <dbReference type="NCBI Taxonomy" id="870435"/>
    <lineage>
        <taxon>Eukaryota</taxon>
        <taxon>Fungi</taxon>
        <taxon>Dikarya</taxon>
        <taxon>Basidiomycota</taxon>
        <taxon>Agaricomycotina</taxon>
        <taxon>Agaricomycetes</taxon>
        <taxon>Agaricomycetidae</taxon>
        <taxon>Boletales</taxon>
        <taxon>Sclerodermatineae</taxon>
        <taxon>Pisolithaceae</taxon>
        <taxon>Pisolithus</taxon>
    </lineage>
</organism>
<dbReference type="HOGENOM" id="CLU_081343_1_0_1"/>
<evidence type="ECO:0000313" key="4">
    <source>
        <dbReference type="Proteomes" id="UP000054217"/>
    </source>
</evidence>
<dbReference type="InParanoid" id="A0A0C3PFK1"/>
<proteinExistence type="predicted"/>
<sequence length="237" mass="25397">MRPLFHLLATLWLCSVSQAYAQDAPTQLYIHHRMVHPNLPVTYWSNFGSISIPHPSSISPPGTPVTFTPSETLLDDLSKFAESVDPALEESLYQVAVGRPELSEGIWPMSVMKGCLMSTSTSSSITIHLSPSGEVLGLDYFLSSIPPNGSCPPSSDTANSYPVHNTTVFVKIPSSPPSPRLRAPPPLTPEGVPVSPVPEKTFLQKYWVYIVIALAALLISGPPEEPAASGNGPKAAN</sequence>
<dbReference type="Pfam" id="PF21203">
    <property type="entry name" value="ECM10"/>
    <property type="match status" value="1"/>
</dbReference>